<evidence type="ECO:0000256" key="5">
    <source>
        <dbReference type="ARBA" id="ARBA00022692"/>
    </source>
</evidence>
<dbReference type="SMART" id="SM00369">
    <property type="entry name" value="LRR_TYP"/>
    <property type="match status" value="9"/>
</dbReference>
<dbReference type="InterPro" id="IPR032675">
    <property type="entry name" value="LRR_dom_sf"/>
</dbReference>
<evidence type="ECO:0000256" key="3">
    <source>
        <dbReference type="ARBA" id="ARBA00022475"/>
    </source>
</evidence>
<dbReference type="Proteomes" id="UP000826656">
    <property type="component" value="Unassembled WGS sequence"/>
</dbReference>
<gene>
    <name evidence="13" type="ORF">KY290_022887</name>
</gene>
<dbReference type="Pfam" id="PF13516">
    <property type="entry name" value="LRR_6"/>
    <property type="match status" value="1"/>
</dbReference>
<evidence type="ECO:0000256" key="7">
    <source>
        <dbReference type="ARBA" id="ARBA00022737"/>
    </source>
</evidence>
<comment type="caution">
    <text evidence="13">The sequence shown here is derived from an EMBL/GenBank/DDBJ whole genome shotgun (WGS) entry which is preliminary data.</text>
</comment>
<keyword evidence="3" id="KW-1003">Cell membrane</keyword>
<dbReference type="Pfam" id="PF00560">
    <property type="entry name" value="LRR_1"/>
    <property type="match status" value="4"/>
</dbReference>
<sequence length="948" mass="106618">MGGGDGHGMTFKGITVHQPKRWHSVTGKGLCAVMWEPYGAQILPAKADVVPVNVPGRGSLGMAGGILGKAMAMVMTIRYVVEAAAGLAMNSDILCDENEKNALIKFRQGFRDPSQSMIMSSWMVEENCCNWKGVECDNTTGYVITLDLHQQFLQGEFGTYLLGLSHLRHLDLSQNDFLEALFPDFICKFKYLEYLNLHKTKFRGSIPECLGNLSRLQLLDLGDGLSLRVDSLEWIQHLSNMRILDLSGVDLSNAKNWLHDINFLRSLVELRLSSCQLPKLLPVFVNFTSLQVLDLSLNYLDVPFPSWLVNTSSQSLVYLNLKRSLLHGLLPNTAFGNMYSLRVLDLSDNSIRGKLPSFENMTSVTSLDISRNSLGPLARSIAQLRQLVVLNVAWNSFNDSITEHFLNFSDLRMLDLSSNSIILNITATWMPPFQLDIIGLMSCQLGTQFPQWLHTQKDYSFIDISHGSISNEVPDWFWSLSAKVQHMNLSLNYFRGEVPQVTSRLDSLEKLDLSQNNFSGPLPHFSSKMKMLILSRNSFNGAISPVCESLVMNNSLMFLDLSFNNLSGTLSDCWRYGNNLAVLKLGYNNLSGEIPHSFGYLETLRYLQLKNNRLSKNLPSSLKNLQGLKILDLSGNCLSGKIPSFLGETSQNLLVLLLRKNKFDGNIPLQICQLKNLIILDLSSNSLSGTIPKCVKNFLMMAGVEELPSLVYGPYEEYRKDVALMLKERGYDYSFAFMAVIDLSDNHLSGEIPEEITTLVQLQVLNLSRNNLTGAIPCKISKMQSLEALDVSWNRLSSFLPSSIVELSRLEIANFSFNSLTGKIPIGGQFLTFENSSYIGNPDLCGMPLSKSCSGHFLEDITHCNSPKKKDVQAIHQHEEDNWLDESSFYISMVIGFITSFWLFWATLLVKTSWRHSYMRYLNKMGNNIYVFVAIRLPNKHKPSKMKD</sequence>
<dbReference type="PANTHER" id="PTHR48063">
    <property type="entry name" value="LRR RECEPTOR-LIKE KINASE"/>
    <property type="match status" value="1"/>
</dbReference>
<keyword evidence="8 11" id="KW-1133">Transmembrane helix</keyword>
<evidence type="ECO:0000259" key="12">
    <source>
        <dbReference type="Pfam" id="PF08263"/>
    </source>
</evidence>
<accession>A0ABQ7V5P6</accession>
<dbReference type="PROSITE" id="PS51450">
    <property type="entry name" value="LRR"/>
    <property type="match status" value="1"/>
</dbReference>
<evidence type="ECO:0000256" key="8">
    <source>
        <dbReference type="ARBA" id="ARBA00022989"/>
    </source>
</evidence>
<dbReference type="InterPro" id="IPR001611">
    <property type="entry name" value="Leu-rich_rpt"/>
</dbReference>
<keyword evidence="10" id="KW-0325">Glycoprotein</keyword>
<dbReference type="PANTHER" id="PTHR48063:SF103">
    <property type="entry name" value="LEUCINE-RICH RECEPTOR-LIKE KINASE FAMILY PROTEIN"/>
    <property type="match status" value="1"/>
</dbReference>
<keyword evidence="5 11" id="KW-0812">Transmembrane</keyword>
<evidence type="ECO:0000256" key="10">
    <source>
        <dbReference type="ARBA" id="ARBA00023180"/>
    </source>
</evidence>
<dbReference type="PRINTS" id="PR00019">
    <property type="entry name" value="LEURICHRPT"/>
</dbReference>
<dbReference type="InterPro" id="IPR003591">
    <property type="entry name" value="Leu-rich_rpt_typical-subtyp"/>
</dbReference>
<keyword evidence="14" id="KW-1185">Reference proteome</keyword>
<dbReference type="Pfam" id="PF08263">
    <property type="entry name" value="LRRNT_2"/>
    <property type="match status" value="1"/>
</dbReference>
<protein>
    <recommendedName>
        <fullName evidence="12">Leucine-rich repeat-containing N-terminal plant-type domain-containing protein</fullName>
    </recommendedName>
</protein>
<feature type="transmembrane region" description="Helical" evidence="11">
    <location>
        <begin position="889"/>
        <end position="910"/>
    </location>
</feature>
<keyword evidence="9 11" id="KW-0472">Membrane</keyword>
<keyword evidence="4" id="KW-0433">Leucine-rich repeat</keyword>
<dbReference type="Pfam" id="PF13855">
    <property type="entry name" value="LRR_8"/>
    <property type="match status" value="3"/>
</dbReference>
<proteinExistence type="inferred from homology"/>
<organism evidence="13 14">
    <name type="scientific">Solanum tuberosum</name>
    <name type="common">Potato</name>
    <dbReference type="NCBI Taxonomy" id="4113"/>
    <lineage>
        <taxon>Eukaryota</taxon>
        <taxon>Viridiplantae</taxon>
        <taxon>Streptophyta</taxon>
        <taxon>Embryophyta</taxon>
        <taxon>Tracheophyta</taxon>
        <taxon>Spermatophyta</taxon>
        <taxon>Magnoliopsida</taxon>
        <taxon>eudicotyledons</taxon>
        <taxon>Gunneridae</taxon>
        <taxon>Pentapetalae</taxon>
        <taxon>asterids</taxon>
        <taxon>lamiids</taxon>
        <taxon>Solanales</taxon>
        <taxon>Solanaceae</taxon>
        <taxon>Solanoideae</taxon>
        <taxon>Solaneae</taxon>
        <taxon>Solanum</taxon>
    </lineage>
</organism>
<evidence type="ECO:0000256" key="1">
    <source>
        <dbReference type="ARBA" id="ARBA00004251"/>
    </source>
</evidence>
<keyword evidence="6" id="KW-0732">Signal</keyword>
<evidence type="ECO:0000313" key="13">
    <source>
        <dbReference type="EMBL" id="KAH0759394.1"/>
    </source>
</evidence>
<dbReference type="Gene3D" id="3.80.10.10">
    <property type="entry name" value="Ribonuclease Inhibitor"/>
    <property type="match status" value="3"/>
</dbReference>
<evidence type="ECO:0000256" key="4">
    <source>
        <dbReference type="ARBA" id="ARBA00022614"/>
    </source>
</evidence>
<dbReference type="SUPFAM" id="SSF52058">
    <property type="entry name" value="L domain-like"/>
    <property type="match status" value="3"/>
</dbReference>
<dbReference type="InterPro" id="IPR046956">
    <property type="entry name" value="RLP23-like"/>
</dbReference>
<evidence type="ECO:0000313" key="14">
    <source>
        <dbReference type="Proteomes" id="UP000826656"/>
    </source>
</evidence>
<keyword evidence="7" id="KW-0677">Repeat</keyword>
<comment type="similarity">
    <text evidence="2">Belongs to the RLP family.</text>
</comment>
<comment type="subcellular location">
    <subcellularLocation>
        <location evidence="1">Cell membrane</location>
        <topology evidence="1">Single-pass type I membrane protein</topology>
    </subcellularLocation>
</comment>
<evidence type="ECO:0000256" key="11">
    <source>
        <dbReference type="SAM" id="Phobius"/>
    </source>
</evidence>
<evidence type="ECO:0000256" key="9">
    <source>
        <dbReference type="ARBA" id="ARBA00023136"/>
    </source>
</evidence>
<reference evidence="13 14" key="1">
    <citation type="journal article" date="2021" name="bioRxiv">
        <title>Chromosome-scale and haplotype-resolved genome assembly of a tetraploid potato cultivar.</title>
        <authorList>
            <person name="Sun H."/>
            <person name="Jiao W.-B."/>
            <person name="Krause K."/>
            <person name="Campoy J.A."/>
            <person name="Goel M."/>
            <person name="Folz-Donahue K."/>
            <person name="Kukat C."/>
            <person name="Huettel B."/>
            <person name="Schneeberger K."/>
        </authorList>
    </citation>
    <scope>NUCLEOTIDE SEQUENCE [LARGE SCALE GENOMIC DNA]</scope>
    <source>
        <strain evidence="13">SolTubOtavaFocal</strain>
        <tissue evidence="13">Leaves</tissue>
    </source>
</reference>
<dbReference type="InterPro" id="IPR013210">
    <property type="entry name" value="LRR_N_plant-typ"/>
</dbReference>
<name>A0ABQ7V5P6_SOLTU</name>
<evidence type="ECO:0000256" key="2">
    <source>
        <dbReference type="ARBA" id="ARBA00009592"/>
    </source>
</evidence>
<evidence type="ECO:0000256" key="6">
    <source>
        <dbReference type="ARBA" id="ARBA00022729"/>
    </source>
</evidence>
<feature type="domain" description="Leucine-rich repeat-containing N-terminal plant-type" evidence="12">
    <location>
        <begin position="97"/>
        <end position="137"/>
    </location>
</feature>
<dbReference type="EMBL" id="JAIVGD010000015">
    <property type="protein sequence ID" value="KAH0759394.1"/>
    <property type="molecule type" value="Genomic_DNA"/>
</dbReference>